<dbReference type="InterPro" id="IPR051231">
    <property type="entry name" value="SOSS-B"/>
</dbReference>
<dbReference type="Proteomes" id="UP000053201">
    <property type="component" value="Unassembled WGS sequence"/>
</dbReference>
<protein>
    <recommendedName>
        <fullName evidence="5">OB domain-containing protein</fullName>
    </recommendedName>
</protein>
<dbReference type="SUPFAM" id="SSF50249">
    <property type="entry name" value="Nucleic acid-binding proteins"/>
    <property type="match status" value="1"/>
</dbReference>
<feature type="compositionally biased region" description="Low complexity" evidence="2">
    <location>
        <begin position="193"/>
        <end position="202"/>
    </location>
</feature>
<feature type="compositionally biased region" description="Pro residues" evidence="2">
    <location>
        <begin position="203"/>
        <end position="213"/>
    </location>
</feature>
<dbReference type="GeneID" id="27688801"/>
<dbReference type="AlphaFoldDB" id="A0A0L0HEK0"/>
<sequence length="255" mass="28873">MPITAFKTMNNLPSIPPLPIAPPTTPYFTYQPSPELPQTDVPPTKVRDLRPGMRGVNLDVVVIDKYVIESRKGPRFLFWVGDDSGSVILSLLDADIGHKVHQGNMLHLINCESRFFKGSLQVALYPNTGKLERYADMLQAFEPEPNVSHYLWEPDGTRAGAWTQREPETKSMTWYIPPPHPTLRPAILPRQQPLQHALSAQPQQPPSYPPNQQPPNHFVGSRGPPPYPNERFRPPPSVHQGPDRSRRPDKRARIE</sequence>
<evidence type="ECO:0008006" key="5">
    <source>
        <dbReference type="Google" id="ProtNLM"/>
    </source>
</evidence>
<organism evidence="3 4">
    <name type="scientific">Spizellomyces punctatus (strain DAOM BR117)</name>
    <dbReference type="NCBI Taxonomy" id="645134"/>
    <lineage>
        <taxon>Eukaryota</taxon>
        <taxon>Fungi</taxon>
        <taxon>Fungi incertae sedis</taxon>
        <taxon>Chytridiomycota</taxon>
        <taxon>Chytridiomycota incertae sedis</taxon>
        <taxon>Chytridiomycetes</taxon>
        <taxon>Spizellomycetales</taxon>
        <taxon>Spizellomycetaceae</taxon>
        <taxon>Spizellomyces</taxon>
    </lineage>
</organism>
<dbReference type="GO" id="GO:0070876">
    <property type="term" value="C:SOSS complex"/>
    <property type="evidence" value="ECO:0007669"/>
    <property type="project" value="TreeGrafter"/>
</dbReference>
<keyword evidence="4" id="KW-1185">Reference proteome</keyword>
<dbReference type="InterPro" id="IPR012340">
    <property type="entry name" value="NA-bd_OB-fold"/>
</dbReference>
<dbReference type="STRING" id="645134.A0A0L0HEK0"/>
<dbReference type="GO" id="GO:0003677">
    <property type="term" value="F:DNA binding"/>
    <property type="evidence" value="ECO:0007669"/>
    <property type="project" value="UniProtKB-KW"/>
</dbReference>
<evidence type="ECO:0000313" key="3">
    <source>
        <dbReference type="EMBL" id="KNC99173.1"/>
    </source>
</evidence>
<dbReference type="InParanoid" id="A0A0L0HEK0"/>
<dbReference type="OrthoDB" id="295715at2759"/>
<evidence type="ECO:0000256" key="1">
    <source>
        <dbReference type="ARBA" id="ARBA00023125"/>
    </source>
</evidence>
<evidence type="ECO:0000313" key="4">
    <source>
        <dbReference type="Proteomes" id="UP000053201"/>
    </source>
</evidence>
<name>A0A0L0HEK0_SPIPD</name>
<dbReference type="RefSeq" id="XP_016607213.1">
    <property type="nucleotide sequence ID" value="XM_016753642.1"/>
</dbReference>
<evidence type="ECO:0000256" key="2">
    <source>
        <dbReference type="SAM" id="MobiDB-lite"/>
    </source>
</evidence>
<dbReference type="VEuPathDB" id="FungiDB:SPPG_05427"/>
<gene>
    <name evidence="3" type="ORF">SPPG_05427</name>
</gene>
<accession>A0A0L0HEK0</accession>
<keyword evidence="1" id="KW-0238">DNA-binding</keyword>
<dbReference type="GO" id="GO:0010212">
    <property type="term" value="P:response to ionizing radiation"/>
    <property type="evidence" value="ECO:0007669"/>
    <property type="project" value="TreeGrafter"/>
</dbReference>
<feature type="region of interest" description="Disordered" evidence="2">
    <location>
        <begin position="193"/>
        <end position="255"/>
    </location>
</feature>
<proteinExistence type="predicted"/>
<reference evidence="3 4" key="1">
    <citation type="submission" date="2009-08" db="EMBL/GenBank/DDBJ databases">
        <title>The Genome Sequence of Spizellomyces punctatus strain DAOM BR117.</title>
        <authorList>
            <consortium name="The Broad Institute Genome Sequencing Platform"/>
            <person name="Russ C."/>
            <person name="Cuomo C."/>
            <person name="Shea T."/>
            <person name="Young S.K."/>
            <person name="Zeng Q."/>
            <person name="Koehrsen M."/>
            <person name="Haas B."/>
            <person name="Borodovsky M."/>
            <person name="Guigo R."/>
            <person name="Alvarado L."/>
            <person name="Berlin A."/>
            <person name="Bochicchio J."/>
            <person name="Borenstein D."/>
            <person name="Chapman S."/>
            <person name="Chen Z."/>
            <person name="Engels R."/>
            <person name="Freedman E."/>
            <person name="Gellesch M."/>
            <person name="Goldberg J."/>
            <person name="Griggs A."/>
            <person name="Gujja S."/>
            <person name="Heiman D."/>
            <person name="Hepburn T."/>
            <person name="Howarth C."/>
            <person name="Jen D."/>
            <person name="Larson L."/>
            <person name="Lewis B."/>
            <person name="Mehta T."/>
            <person name="Park D."/>
            <person name="Pearson M."/>
            <person name="Roberts A."/>
            <person name="Saif S."/>
            <person name="Shenoy N."/>
            <person name="Sisk P."/>
            <person name="Stolte C."/>
            <person name="Sykes S."/>
            <person name="Thomson T."/>
            <person name="Walk T."/>
            <person name="White J."/>
            <person name="Yandava C."/>
            <person name="Burger G."/>
            <person name="Gray M.W."/>
            <person name="Holland P.W.H."/>
            <person name="King N."/>
            <person name="Lang F.B.F."/>
            <person name="Roger A.J."/>
            <person name="Ruiz-Trillo I."/>
            <person name="Lander E."/>
            <person name="Nusbaum C."/>
        </authorList>
    </citation>
    <scope>NUCLEOTIDE SEQUENCE [LARGE SCALE GENOMIC DNA]</scope>
    <source>
        <strain evidence="3 4">DAOM BR117</strain>
    </source>
</reference>
<dbReference type="GO" id="GO:0044818">
    <property type="term" value="P:mitotic G2/M transition checkpoint"/>
    <property type="evidence" value="ECO:0007669"/>
    <property type="project" value="TreeGrafter"/>
</dbReference>
<dbReference type="EMBL" id="KQ257458">
    <property type="protein sequence ID" value="KNC99173.1"/>
    <property type="molecule type" value="Genomic_DNA"/>
</dbReference>
<dbReference type="Gene3D" id="2.40.50.140">
    <property type="entry name" value="Nucleic acid-binding proteins"/>
    <property type="match status" value="1"/>
</dbReference>
<dbReference type="PANTHER" id="PTHR13356">
    <property type="entry name" value="OB FOLD NUCLEIC ACID BINDING PROTEIN-RELATED"/>
    <property type="match status" value="1"/>
</dbReference>
<feature type="compositionally biased region" description="Basic and acidic residues" evidence="2">
    <location>
        <begin position="241"/>
        <end position="255"/>
    </location>
</feature>
<dbReference type="PANTHER" id="PTHR13356:SF0">
    <property type="entry name" value="SOSS COMPLEX SUBUNIT B HOMOLOG"/>
    <property type="match status" value="1"/>
</dbReference>
<dbReference type="GO" id="GO:0000724">
    <property type="term" value="P:double-strand break repair via homologous recombination"/>
    <property type="evidence" value="ECO:0007669"/>
    <property type="project" value="TreeGrafter"/>
</dbReference>